<dbReference type="RefSeq" id="WP_110749057.1">
    <property type="nucleotide sequence ID" value="NZ_QJTF01000003.1"/>
</dbReference>
<reference evidence="1 2" key="1">
    <citation type="submission" date="2018-06" db="EMBL/GenBank/DDBJ databases">
        <title>Genomic Encyclopedia of Type Strains, Phase III (KMG-III): the genomes of soil and plant-associated and newly described type strains.</title>
        <authorList>
            <person name="Whitman W."/>
        </authorList>
    </citation>
    <scope>NUCLEOTIDE SEQUENCE [LARGE SCALE GENOMIC DNA]</scope>
    <source>
        <strain evidence="1 2">ORS 1419</strain>
    </source>
</reference>
<dbReference type="EMBL" id="QJTF01000003">
    <property type="protein sequence ID" value="PYE89611.1"/>
    <property type="molecule type" value="Genomic_DNA"/>
</dbReference>
<dbReference type="OrthoDB" id="8372454at2"/>
<gene>
    <name evidence="1" type="ORF">C7477_103119</name>
</gene>
<dbReference type="AlphaFoldDB" id="A0A318T8H4"/>
<name>A0A318T8H4_9HYPH</name>
<organism evidence="1 2">
    <name type="scientific">Phyllobacterium leguminum</name>
    <dbReference type="NCBI Taxonomy" id="314237"/>
    <lineage>
        <taxon>Bacteria</taxon>
        <taxon>Pseudomonadati</taxon>
        <taxon>Pseudomonadota</taxon>
        <taxon>Alphaproteobacteria</taxon>
        <taxon>Hyphomicrobiales</taxon>
        <taxon>Phyllobacteriaceae</taxon>
        <taxon>Phyllobacterium</taxon>
    </lineage>
</organism>
<proteinExistence type="predicted"/>
<protein>
    <submittedName>
        <fullName evidence="1">Uncharacterized protein</fullName>
    </submittedName>
</protein>
<accession>A0A318T8H4</accession>
<evidence type="ECO:0000313" key="2">
    <source>
        <dbReference type="Proteomes" id="UP000247454"/>
    </source>
</evidence>
<dbReference type="Proteomes" id="UP000247454">
    <property type="component" value="Unassembled WGS sequence"/>
</dbReference>
<comment type="caution">
    <text evidence="1">The sequence shown here is derived from an EMBL/GenBank/DDBJ whole genome shotgun (WGS) entry which is preliminary data.</text>
</comment>
<sequence>MNQFAGYVIETPIGYRAMLRFAHEARPGPILGPGGNPVIFQTDAEAWKAVATHLLAYFNGDLRRHGATLTTARSEADALFPTLHRKGRAITVERRALAK</sequence>
<keyword evidence="2" id="KW-1185">Reference proteome</keyword>
<evidence type="ECO:0000313" key="1">
    <source>
        <dbReference type="EMBL" id="PYE89611.1"/>
    </source>
</evidence>